<dbReference type="KEGG" id="eln:NRG857_09525"/>
<keyword evidence="2" id="KW-1185">Reference proteome</keyword>
<sequence>MGIACLLACAIGDPATDITIGTGMLQKSLIINQPNNTCCRVNFAHMGLASNRTSCQRY</sequence>
<protein>
    <submittedName>
        <fullName evidence="1">Uncharacterized protein</fullName>
    </submittedName>
</protein>
<organism evidence="1 2">
    <name type="scientific">Escherichia coli O83:H1 (strain NRG 857C / AIEC)</name>
    <dbReference type="NCBI Taxonomy" id="685038"/>
    <lineage>
        <taxon>Bacteria</taxon>
        <taxon>Pseudomonadati</taxon>
        <taxon>Pseudomonadota</taxon>
        <taxon>Gammaproteobacteria</taxon>
        <taxon>Enterobacterales</taxon>
        <taxon>Enterobacteriaceae</taxon>
        <taxon>Escherichia</taxon>
    </lineage>
</organism>
<dbReference type="AlphaFoldDB" id="A0A0H3EK22"/>
<proteinExistence type="predicted"/>
<dbReference type="HOGENOM" id="CLU_2972632_0_0_6"/>
<accession>A0A0H3EK22</accession>
<name>A0A0H3EK22_ECO8N</name>
<dbReference type="EMBL" id="CP001855">
    <property type="protein sequence ID" value="ADR27326.1"/>
    <property type="molecule type" value="Genomic_DNA"/>
</dbReference>
<evidence type="ECO:0000313" key="1">
    <source>
        <dbReference type="EMBL" id="ADR27326.1"/>
    </source>
</evidence>
<dbReference type="Proteomes" id="UP000008614">
    <property type="component" value="Chromosome"/>
</dbReference>
<evidence type="ECO:0000313" key="2">
    <source>
        <dbReference type="Proteomes" id="UP000008614"/>
    </source>
</evidence>
<reference evidence="1 2" key="1">
    <citation type="journal article" date="2010" name="BMC Genomics">
        <title>Genome sequence of adherent-invasive Escherichia coli and comparative genomic analysis with other E. coli pathotypes.</title>
        <authorList>
            <person name="Nash J.H."/>
            <person name="Villegas A."/>
            <person name="Kropinski A.M."/>
            <person name="Aguilar-Valenzuela R."/>
            <person name="Konczy P."/>
            <person name="Mascarenhas M."/>
            <person name="Ziebell K."/>
            <person name="Torres A.G."/>
            <person name="Karmali M.A."/>
            <person name="Coombes B.K."/>
        </authorList>
    </citation>
    <scope>NUCLEOTIDE SEQUENCE [LARGE SCALE GENOMIC DNA]</scope>
    <source>
        <strain evidence="2">NRG 857C / AIEC</strain>
    </source>
</reference>
<gene>
    <name evidence="1" type="ordered locus">NRG857_09525</name>
</gene>